<comment type="function">
    <text evidence="8">Member of the two-component regulatory system DctB/DctD involved in the transport of C4-dicarboxylates. When activated by DctB acts in conjunction with sigma-54 to activate the transcription of dctA.</text>
</comment>
<evidence type="ECO:0000256" key="2">
    <source>
        <dbReference type="ARBA" id="ARBA00022741"/>
    </source>
</evidence>
<dbReference type="PROSITE" id="PS50110">
    <property type="entry name" value="RESPONSE_REGULATORY"/>
    <property type="match status" value="1"/>
</dbReference>
<dbReference type="InterPro" id="IPR001789">
    <property type="entry name" value="Sig_transdc_resp-reg_receiver"/>
</dbReference>
<gene>
    <name evidence="13" type="primary">dctD</name>
    <name evidence="13" type="ORF">RNA01_30470</name>
</gene>
<proteinExistence type="predicted"/>
<accession>A0A512HL00</accession>
<dbReference type="InterPro" id="IPR027417">
    <property type="entry name" value="P-loop_NTPase"/>
</dbReference>
<evidence type="ECO:0000256" key="3">
    <source>
        <dbReference type="ARBA" id="ARBA00022840"/>
    </source>
</evidence>
<dbReference type="Gene3D" id="3.40.50.2300">
    <property type="match status" value="1"/>
</dbReference>
<keyword evidence="2" id="KW-0547">Nucleotide-binding</keyword>
<dbReference type="Gene3D" id="3.40.50.300">
    <property type="entry name" value="P-loop containing nucleotide triphosphate hydrolases"/>
    <property type="match status" value="1"/>
</dbReference>
<evidence type="ECO:0000256" key="7">
    <source>
        <dbReference type="ARBA" id="ARBA00023163"/>
    </source>
</evidence>
<feature type="domain" description="Response regulatory" evidence="12">
    <location>
        <begin position="11"/>
        <end position="125"/>
    </location>
</feature>
<dbReference type="Proteomes" id="UP000321717">
    <property type="component" value="Unassembled WGS sequence"/>
</dbReference>
<dbReference type="FunFam" id="3.40.50.300:FF:000006">
    <property type="entry name" value="DNA-binding transcriptional regulator NtrC"/>
    <property type="match status" value="1"/>
</dbReference>
<keyword evidence="1 10" id="KW-0597">Phosphoprotein</keyword>
<dbReference type="SMART" id="SM00448">
    <property type="entry name" value="REC"/>
    <property type="match status" value="1"/>
</dbReference>
<dbReference type="PROSITE" id="PS50045">
    <property type="entry name" value="SIGMA54_INTERACT_4"/>
    <property type="match status" value="1"/>
</dbReference>
<dbReference type="InterPro" id="IPR058031">
    <property type="entry name" value="AAA_lid_NorR"/>
</dbReference>
<dbReference type="PROSITE" id="PS00675">
    <property type="entry name" value="SIGMA54_INTERACT_1"/>
    <property type="match status" value="1"/>
</dbReference>
<feature type="modified residue" description="4-aspartylphosphate" evidence="10">
    <location>
        <position position="60"/>
    </location>
</feature>
<dbReference type="SUPFAM" id="SSF46689">
    <property type="entry name" value="Homeodomain-like"/>
    <property type="match status" value="1"/>
</dbReference>
<dbReference type="Pfam" id="PF00158">
    <property type="entry name" value="Sigma54_activat"/>
    <property type="match status" value="1"/>
</dbReference>
<keyword evidence="4" id="KW-0902">Two-component regulatory system</keyword>
<evidence type="ECO:0000313" key="13">
    <source>
        <dbReference type="EMBL" id="GEO86115.1"/>
    </source>
</evidence>
<keyword evidence="14" id="KW-1185">Reference proteome</keyword>
<dbReference type="InterPro" id="IPR011006">
    <property type="entry name" value="CheY-like_superfamily"/>
</dbReference>
<dbReference type="InterPro" id="IPR002078">
    <property type="entry name" value="Sigma_54_int"/>
</dbReference>
<dbReference type="FunFam" id="3.40.50.2300:FF:000018">
    <property type="entry name" value="DNA-binding transcriptional regulator NtrC"/>
    <property type="match status" value="1"/>
</dbReference>
<sequence length="461" mass="51568">MMKLPGPGQPIVYLIDDDDDLRHALAQGLELEGLPVSVHKTAEDVLGRIAHEAYAVVVTDIRMPGLDGMELLKSALAIDPTFPVILITGHGDVQMAVDAMRAGAYDFIEKPFQVSRLYTVIERALEKRRLVLENRTLRSELDGREELTMRLVGRTPEVNKLREQIVMLADTDVDILITGETGAGKEVVARALHDFGQRAKGNFVAINCAAMPADIIEAELFGHEPGAFTGAAKQRIGKLEHANAGTIFLDEIESMPLDLQAKLLRAIETRTIERLGSNKPITLDIRFLAATKTDLGEAGRNGRFRSDLYYRLNVITLSIPPLRERREDIPLLFFHLAREARARFRREIPPIPHHLELQLMEYDWPGNVRELRNYADRFVLGMWSGFPQAPGAIAPSANDSEGTLNDRLQNMERAIIIAELVRNDGALKPTYEALQISRKGLYDKMKRLGIDYEDKPDQADG</sequence>
<comment type="caution">
    <text evidence="13">The sequence shown here is derived from an EMBL/GenBank/DDBJ whole genome shotgun (WGS) entry which is preliminary data.</text>
</comment>
<evidence type="ECO:0000256" key="5">
    <source>
        <dbReference type="ARBA" id="ARBA00023015"/>
    </source>
</evidence>
<name>A0A512HL00_9HYPH</name>
<dbReference type="Gene3D" id="1.10.10.60">
    <property type="entry name" value="Homeodomain-like"/>
    <property type="match status" value="1"/>
</dbReference>
<evidence type="ECO:0000256" key="4">
    <source>
        <dbReference type="ARBA" id="ARBA00023012"/>
    </source>
</evidence>
<reference evidence="13 14" key="1">
    <citation type="submission" date="2019-07" db="EMBL/GenBank/DDBJ databases">
        <title>Whole genome shotgun sequence of Rhizobium naphthalenivorans NBRC 107585.</title>
        <authorList>
            <person name="Hosoyama A."/>
            <person name="Uohara A."/>
            <person name="Ohji S."/>
            <person name="Ichikawa N."/>
        </authorList>
    </citation>
    <scope>NUCLEOTIDE SEQUENCE [LARGE SCALE GENOMIC DNA]</scope>
    <source>
        <strain evidence="13 14">NBRC 107585</strain>
    </source>
</reference>
<dbReference type="InterPro" id="IPR025944">
    <property type="entry name" value="Sigma_54_int_dom_CS"/>
</dbReference>
<evidence type="ECO:0000256" key="9">
    <source>
        <dbReference type="ARBA" id="ARBA00067650"/>
    </source>
</evidence>
<feature type="domain" description="Sigma-54 factor interaction" evidence="11">
    <location>
        <begin position="151"/>
        <end position="380"/>
    </location>
</feature>
<dbReference type="CDD" id="cd17549">
    <property type="entry name" value="REC_DctD-like"/>
    <property type="match status" value="1"/>
</dbReference>
<dbReference type="Pfam" id="PF25601">
    <property type="entry name" value="AAA_lid_14"/>
    <property type="match status" value="1"/>
</dbReference>
<dbReference type="Pfam" id="PF00072">
    <property type="entry name" value="Response_reg"/>
    <property type="match status" value="1"/>
</dbReference>
<dbReference type="SUPFAM" id="SSF52172">
    <property type="entry name" value="CheY-like"/>
    <property type="match status" value="1"/>
</dbReference>
<dbReference type="PANTHER" id="PTHR32071:SF57">
    <property type="entry name" value="C4-DICARBOXYLATE TRANSPORT TRANSCRIPTIONAL REGULATORY PROTEIN DCTD"/>
    <property type="match status" value="1"/>
</dbReference>
<dbReference type="GO" id="GO:0005524">
    <property type="term" value="F:ATP binding"/>
    <property type="evidence" value="ECO:0007669"/>
    <property type="project" value="UniProtKB-KW"/>
</dbReference>
<organism evidence="13 14">
    <name type="scientific">Ciceribacter naphthalenivorans</name>
    <dbReference type="NCBI Taxonomy" id="1118451"/>
    <lineage>
        <taxon>Bacteria</taxon>
        <taxon>Pseudomonadati</taxon>
        <taxon>Pseudomonadota</taxon>
        <taxon>Alphaproteobacteria</taxon>
        <taxon>Hyphomicrobiales</taxon>
        <taxon>Rhizobiaceae</taxon>
        <taxon>Ciceribacter</taxon>
    </lineage>
</organism>
<keyword evidence="3" id="KW-0067">ATP-binding</keyword>
<protein>
    <recommendedName>
        <fullName evidence="9">C4-dicarboxylate transport transcriptional regulatory protein DctD</fullName>
    </recommendedName>
</protein>
<dbReference type="AlphaFoldDB" id="A0A512HL00"/>
<dbReference type="PANTHER" id="PTHR32071">
    <property type="entry name" value="TRANSCRIPTIONAL REGULATORY PROTEIN"/>
    <property type="match status" value="1"/>
</dbReference>
<dbReference type="PROSITE" id="PS00688">
    <property type="entry name" value="SIGMA54_INTERACT_3"/>
    <property type="match status" value="1"/>
</dbReference>
<evidence type="ECO:0000256" key="1">
    <source>
        <dbReference type="ARBA" id="ARBA00022553"/>
    </source>
</evidence>
<evidence type="ECO:0000256" key="8">
    <source>
        <dbReference type="ARBA" id="ARBA00059408"/>
    </source>
</evidence>
<dbReference type="InterPro" id="IPR009057">
    <property type="entry name" value="Homeodomain-like_sf"/>
</dbReference>
<dbReference type="EMBL" id="BJZP01000016">
    <property type="protein sequence ID" value="GEO86115.1"/>
    <property type="molecule type" value="Genomic_DNA"/>
</dbReference>
<dbReference type="SMART" id="SM00382">
    <property type="entry name" value="AAA"/>
    <property type="match status" value="1"/>
</dbReference>
<dbReference type="GO" id="GO:0000160">
    <property type="term" value="P:phosphorelay signal transduction system"/>
    <property type="evidence" value="ECO:0007669"/>
    <property type="project" value="UniProtKB-KW"/>
</dbReference>
<dbReference type="InterPro" id="IPR003593">
    <property type="entry name" value="AAA+_ATPase"/>
</dbReference>
<dbReference type="CDD" id="cd00009">
    <property type="entry name" value="AAA"/>
    <property type="match status" value="1"/>
</dbReference>
<evidence type="ECO:0000313" key="14">
    <source>
        <dbReference type="Proteomes" id="UP000321717"/>
    </source>
</evidence>
<evidence type="ECO:0000256" key="10">
    <source>
        <dbReference type="PROSITE-ProRule" id="PRU00169"/>
    </source>
</evidence>
<evidence type="ECO:0000256" key="6">
    <source>
        <dbReference type="ARBA" id="ARBA00023159"/>
    </source>
</evidence>
<dbReference type="InterPro" id="IPR025662">
    <property type="entry name" value="Sigma_54_int_dom_ATP-bd_1"/>
</dbReference>
<dbReference type="Gene3D" id="1.10.8.60">
    <property type="match status" value="1"/>
</dbReference>
<dbReference type="GO" id="GO:0006355">
    <property type="term" value="P:regulation of DNA-templated transcription"/>
    <property type="evidence" value="ECO:0007669"/>
    <property type="project" value="InterPro"/>
</dbReference>
<evidence type="ECO:0000259" key="11">
    <source>
        <dbReference type="PROSITE" id="PS50045"/>
    </source>
</evidence>
<keyword evidence="7" id="KW-0804">Transcription</keyword>
<keyword evidence="6" id="KW-0010">Activator</keyword>
<evidence type="ECO:0000259" key="12">
    <source>
        <dbReference type="PROSITE" id="PS50110"/>
    </source>
</evidence>
<keyword evidence="5" id="KW-0805">Transcription regulation</keyword>
<dbReference type="SUPFAM" id="SSF52540">
    <property type="entry name" value="P-loop containing nucleoside triphosphate hydrolases"/>
    <property type="match status" value="1"/>
</dbReference>